<dbReference type="CDD" id="cd02440">
    <property type="entry name" value="AdoMet_MTases"/>
    <property type="match status" value="1"/>
</dbReference>
<dbReference type="PRINTS" id="PR02008">
    <property type="entry name" value="RCMTFAMILY"/>
</dbReference>
<keyword evidence="3 5" id="KW-0949">S-adenosyl-L-methionine</keyword>
<dbReference type="PROSITE" id="PS51686">
    <property type="entry name" value="SAM_MT_RSMB_NOP"/>
    <property type="match status" value="1"/>
</dbReference>
<feature type="binding site" evidence="5">
    <location>
        <position position="113"/>
    </location>
    <ligand>
        <name>S-adenosyl-L-methionine</name>
        <dbReference type="ChEBI" id="CHEBI:59789"/>
    </ligand>
</feature>
<dbReference type="SUPFAM" id="SSF53335">
    <property type="entry name" value="S-adenosyl-L-methionine-dependent methyltransferases"/>
    <property type="match status" value="1"/>
</dbReference>
<evidence type="ECO:0000256" key="4">
    <source>
        <dbReference type="ARBA" id="ARBA00022884"/>
    </source>
</evidence>
<dbReference type="GO" id="GO:0032259">
    <property type="term" value="P:methylation"/>
    <property type="evidence" value="ECO:0007669"/>
    <property type="project" value="UniProtKB-KW"/>
</dbReference>
<feature type="binding site" evidence="5">
    <location>
        <position position="68"/>
    </location>
    <ligand>
        <name>S-adenosyl-L-methionine</name>
        <dbReference type="ChEBI" id="CHEBI:59789"/>
    </ligand>
</feature>
<keyword evidence="8" id="KW-1185">Reference proteome</keyword>
<feature type="non-terminal residue" evidence="7">
    <location>
        <position position="1"/>
    </location>
</feature>
<feature type="domain" description="SAM-dependent MTase RsmB/NOP-type" evidence="6">
    <location>
        <begin position="1"/>
        <end position="126"/>
    </location>
</feature>
<comment type="caution">
    <text evidence="5">Lacks conserved residue(s) required for the propagation of feature annotation.</text>
</comment>
<dbReference type="Gene3D" id="3.30.70.1170">
    <property type="entry name" value="Sun protein, domain 3"/>
    <property type="match status" value="1"/>
</dbReference>
<organism evidence="7 8">
    <name type="scientific">Alkalihalophilus lindianensis</name>
    <dbReference type="NCBI Taxonomy" id="1630542"/>
    <lineage>
        <taxon>Bacteria</taxon>
        <taxon>Bacillati</taxon>
        <taxon>Bacillota</taxon>
        <taxon>Bacilli</taxon>
        <taxon>Bacillales</taxon>
        <taxon>Bacillaceae</taxon>
        <taxon>Alkalihalophilus</taxon>
    </lineage>
</organism>
<gene>
    <name evidence="7" type="ORF">RYX56_21420</name>
</gene>
<keyword evidence="4 5" id="KW-0694">RNA-binding</keyword>
<dbReference type="EMBL" id="JAWJBA010000088">
    <property type="protein sequence ID" value="MDV2686913.1"/>
    <property type="molecule type" value="Genomic_DNA"/>
</dbReference>
<dbReference type="InterPro" id="IPR049560">
    <property type="entry name" value="MeTrfase_RsmB-F_NOP2_cat"/>
</dbReference>
<evidence type="ECO:0000256" key="2">
    <source>
        <dbReference type="ARBA" id="ARBA00022679"/>
    </source>
</evidence>
<dbReference type="InterPro" id="IPR023267">
    <property type="entry name" value="RCMT"/>
</dbReference>
<evidence type="ECO:0000259" key="6">
    <source>
        <dbReference type="PROSITE" id="PS51686"/>
    </source>
</evidence>
<dbReference type="Proteomes" id="UP001287282">
    <property type="component" value="Unassembled WGS sequence"/>
</dbReference>
<sequence length="126" mass="13832">YGSGDRPGKYPFHEAGLYYIQEPSAMAAGEILDPQPGERVLDLCAAPGGKTSHIAERMKQQGFLVTNEIYPARAKILSQNVERMGIKNAVVTNEAPARLAERFPGYFDRVMVDAPCSGEGMFRKDP</sequence>
<keyword evidence="1 5" id="KW-0489">Methyltransferase</keyword>
<dbReference type="Gene3D" id="3.40.50.150">
    <property type="entry name" value="Vaccinia Virus protein VP39"/>
    <property type="match status" value="1"/>
</dbReference>
<feature type="non-terminal residue" evidence="7">
    <location>
        <position position="126"/>
    </location>
</feature>
<reference evidence="7 8" key="1">
    <citation type="submission" date="2023-10" db="EMBL/GenBank/DDBJ databases">
        <title>Screening of Alkalihalobacillus lindianensis BZ-TG-R113 and Its Alleviation of Salt Stress on Rapeseed Growth.</title>
        <authorList>
            <person name="Zhao B."/>
            <person name="Guo T."/>
        </authorList>
    </citation>
    <scope>NUCLEOTIDE SEQUENCE [LARGE SCALE GENOMIC DNA]</scope>
    <source>
        <strain evidence="7 8">BZ-TG-R113</strain>
    </source>
</reference>
<dbReference type="InterPro" id="IPR001678">
    <property type="entry name" value="MeTrfase_RsmB-F_NOP2_dom"/>
</dbReference>
<accession>A0ABU3XHT3</accession>
<dbReference type="PANTHER" id="PTHR22807">
    <property type="entry name" value="NOP2 YEAST -RELATED NOL1/NOP2/FMU SUN DOMAIN-CONTAINING"/>
    <property type="match status" value="1"/>
</dbReference>
<name>A0ABU3XHT3_9BACI</name>
<feature type="binding site" evidence="5">
    <location>
        <begin position="44"/>
        <end position="50"/>
    </location>
    <ligand>
        <name>S-adenosyl-L-methionine</name>
        <dbReference type="ChEBI" id="CHEBI:59789"/>
    </ligand>
</feature>
<proteinExistence type="inferred from homology"/>
<evidence type="ECO:0000313" key="7">
    <source>
        <dbReference type="EMBL" id="MDV2686913.1"/>
    </source>
</evidence>
<evidence type="ECO:0000256" key="3">
    <source>
        <dbReference type="ARBA" id="ARBA00022691"/>
    </source>
</evidence>
<comment type="caution">
    <text evidence="7">The sequence shown here is derived from an EMBL/GenBank/DDBJ whole genome shotgun (WGS) entry which is preliminary data.</text>
</comment>
<evidence type="ECO:0000256" key="5">
    <source>
        <dbReference type="PROSITE-ProRule" id="PRU01023"/>
    </source>
</evidence>
<dbReference type="EC" id="2.1.1.-" evidence="7"/>
<evidence type="ECO:0000313" key="8">
    <source>
        <dbReference type="Proteomes" id="UP001287282"/>
    </source>
</evidence>
<dbReference type="PANTHER" id="PTHR22807:SF30">
    <property type="entry name" value="28S RRNA (CYTOSINE(4447)-C(5))-METHYLTRANSFERASE-RELATED"/>
    <property type="match status" value="1"/>
</dbReference>
<comment type="similarity">
    <text evidence="5">Belongs to the class I-like SAM-binding methyltransferase superfamily. RsmB/NOP family.</text>
</comment>
<dbReference type="InterPro" id="IPR029063">
    <property type="entry name" value="SAM-dependent_MTases_sf"/>
</dbReference>
<dbReference type="Pfam" id="PF01189">
    <property type="entry name" value="Methyltr_RsmB-F"/>
    <property type="match status" value="1"/>
</dbReference>
<dbReference type="GO" id="GO:0008168">
    <property type="term" value="F:methyltransferase activity"/>
    <property type="evidence" value="ECO:0007669"/>
    <property type="project" value="UniProtKB-KW"/>
</dbReference>
<keyword evidence="2 5" id="KW-0808">Transferase</keyword>
<protein>
    <submittedName>
        <fullName evidence="7">RsmB/NOP family class I SAM-dependent RNA methyltransferase</fullName>
        <ecNumber evidence="7">2.1.1.-</ecNumber>
    </submittedName>
</protein>
<evidence type="ECO:0000256" key="1">
    <source>
        <dbReference type="ARBA" id="ARBA00022603"/>
    </source>
</evidence>